<dbReference type="RefSeq" id="WP_344601952.1">
    <property type="nucleotide sequence ID" value="NZ_BAAAHE010000007.1"/>
</dbReference>
<sequence>MRPGGLEVVAHTTVVLVRHAQAERGTTDPGLSARGRDEANAVAKALAGEPLAAVYCSPQRRARETAAPVCAELRLEPKIRDGLAEFDRRATEYVLLSELRAAGDPRFDACMAGDLTPWGIDLPTFRAEATEVLAEILATHAGGRALVVTHGGVLNVLLGAAVGIDRMWFFHPDNCGISRLVADTAGGVRVASVNETPHLPPPPPAA</sequence>
<dbReference type="SUPFAM" id="SSF53254">
    <property type="entry name" value="Phosphoglycerate mutase-like"/>
    <property type="match status" value="1"/>
</dbReference>
<dbReference type="Pfam" id="PF00300">
    <property type="entry name" value="His_Phos_1"/>
    <property type="match status" value="1"/>
</dbReference>
<dbReference type="Proteomes" id="UP001500957">
    <property type="component" value="Unassembled WGS sequence"/>
</dbReference>
<comment type="caution">
    <text evidence="1">The sequence shown here is derived from an EMBL/GenBank/DDBJ whole genome shotgun (WGS) entry which is preliminary data.</text>
</comment>
<gene>
    <name evidence="1" type="ORF">GCM10009547_08510</name>
</gene>
<dbReference type="Gene3D" id="3.40.50.1240">
    <property type="entry name" value="Phosphoglycerate mutase-like"/>
    <property type="match status" value="1"/>
</dbReference>
<dbReference type="InterPro" id="IPR050275">
    <property type="entry name" value="PGM_Phosphatase"/>
</dbReference>
<proteinExistence type="predicted"/>
<name>A0ABP3RK88_9ACTN</name>
<dbReference type="InterPro" id="IPR013078">
    <property type="entry name" value="His_Pase_superF_clade-1"/>
</dbReference>
<reference evidence="2" key="1">
    <citation type="journal article" date="2019" name="Int. J. Syst. Evol. Microbiol.">
        <title>The Global Catalogue of Microorganisms (GCM) 10K type strain sequencing project: providing services to taxonomists for standard genome sequencing and annotation.</title>
        <authorList>
            <consortium name="The Broad Institute Genomics Platform"/>
            <consortium name="The Broad Institute Genome Sequencing Center for Infectious Disease"/>
            <person name="Wu L."/>
            <person name="Ma J."/>
        </authorList>
    </citation>
    <scope>NUCLEOTIDE SEQUENCE [LARGE SCALE GENOMIC DNA]</scope>
    <source>
        <strain evidence="2">JCM 10671</strain>
    </source>
</reference>
<dbReference type="EMBL" id="BAAAHE010000007">
    <property type="protein sequence ID" value="GAA0608830.1"/>
    <property type="molecule type" value="Genomic_DNA"/>
</dbReference>
<evidence type="ECO:0000313" key="1">
    <source>
        <dbReference type="EMBL" id="GAA0608830.1"/>
    </source>
</evidence>
<dbReference type="InterPro" id="IPR029033">
    <property type="entry name" value="His_PPase_superfam"/>
</dbReference>
<keyword evidence="2" id="KW-1185">Reference proteome</keyword>
<protein>
    <submittedName>
        <fullName evidence="1">Histidine phosphatase family protein</fullName>
    </submittedName>
</protein>
<dbReference type="SMART" id="SM00855">
    <property type="entry name" value="PGAM"/>
    <property type="match status" value="1"/>
</dbReference>
<evidence type="ECO:0000313" key="2">
    <source>
        <dbReference type="Proteomes" id="UP001500957"/>
    </source>
</evidence>
<dbReference type="PANTHER" id="PTHR48100">
    <property type="entry name" value="BROAD-SPECIFICITY PHOSPHATASE YOR283W-RELATED"/>
    <property type="match status" value="1"/>
</dbReference>
<dbReference type="PANTHER" id="PTHR48100:SF1">
    <property type="entry name" value="HISTIDINE PHOSPHATASE FAMILY PROTEIN-RELATED"/>
    <property type="match status" value="1"/>
</dbReference>
<organism evidence="1 2">
    <name type="scientific">Sporichthya brevicatena</name>
    <dbReference type="NCBI Taxonomy" id="171442"/>
    <lineage>
        <taxon>Bacteria</taxon>
        <taxon>Bacillati</taxon>
        <taxon>Actinomycetota</taxon>
        <taxon>Actinomycetes</taxon>
        <taxon>Sporichthyales</taxon>
        <taxon>Sporichthyaceae</taxon>
        <taxon>Sporichthya</taxon>
    </lineage>
</organism>
<dbReference type="CDD" id="cd07067">
    <property type="entry name" value="HP_PGM_like"/>
    <property type="match status" value="1"/>
</dbReference>
<accession>A0ABP3RK88</accession>